<dbReference type="PANTHER" id="PTHR24220:SF689">
    <property type="entry name" value="LIPOPROTEIN-RELEASING SYSTEM ATP-BINDING PROTEIN LOLD"/>
    <property type="match status" value="1"/>
</dbReference>
<dbReference type="GO" id="GO:0016887">
    <property type="term" value="F:ATP hydrolysis activity"/>
    <property type="evidence" value="ECO:0007669"/>
    <property type="project" value="InterPro"/>
</dbReference>
<dbReference type="Proteomes" id="UP000622552">
    <property type="component" value="Unassembled WGS sequence"/>
</dbReference>
<gene>
    <name evidence="6" type="ORF">IW245_002443</name>
</gene>
<evidence type="ECO:0000256" key="2">
    <source>
        <dbReference type="ARBA" id="ARBA00022448"/>
    </source>
</evidence>
<dbReference type="GO" id="GO:0022857">
    <property type="term" value="F:transmembrane transporter activity"/>
    <property type="evidence" value="ECO:0007669"/>
    <property type="project" value="TreeGrafter"/>
</dbReference>
<dbReference type="InterPro" id="IPR003439">
    <property type="entry name" value="ABC_transporter-like_ATP-bd"/>
</dbReference>
<dbReference type="PROSITE" id="PS00675">
    <property type="entry name" value="SIGMA54_INTERACT_1"/>
    <property type="match status" value="1"/>
</dbReference>
<dbReference type="Pfam" id="PF00005">
    <property type="entry name" value="ABC_tran"/>
    <property type="match status" value="1"/>
</dbReference>
<dbReference type="AlphaFoldDB" id="A0A8J7KIN7"/>
<reference evidence="6" key="1">
    <citation type="submission" date="2020-11" db="EMBL/GenBank/DDBJ databases">
        <title>Sequencing the genomes of 1000 actinobacteria strains.</title>
        <authorList>
            <person name="Klenk H.-P."/>
        </authorList>
    </citation>
    <scope>NUCLEOTIDE SEQUENCE</scope>
    <source>
        <strain evidence="6">DSM 45356</strain>
    </source>
</reference>
<keyword evidence="3" id="KW-0547">Nucleotide-binding</keyword>
<dbReference type="InterPro" id="IPR017911">
    <property type="entry name" value="MacB-like_ATP-bd"/>
</dbReference>
<dbReference type="InterPro" id="IPR025662">
    <property type="entry name" value="Sigma_54_int_dom_ATP-bd_1"/>
</dbReference>
<sequence length="230" mass="24025">MAGSRYRPAPEPGVVLQADRLYRFFHTGGEEVLALSGVSLRLAAGERVVVAGESGSGKSTLLACLAGLDEPDGGVVHVAGHRLTGRTEAERARLRAAHLGMVYQYGNLLEHLTVARNIAFVRTLAGRRPVDVSDLLESVGLAGRGGAYPAELSGGQAARAGLAVALANDPEVLIADEPTGELDADTEERVLGLLTARAARGIAVLVASHSPVIARTADRVLTLRDGQEVR</sequence>
<evidence type="ECO:0000313" key="6">
    <source>
        <dbReference type="EMBL" id="MBG6136249.1"/>
    </source>
</evidence>
<dbReference type="PROSITE" id="PS00211">
    <property type="entry name" value="ABC_TRANSPORTER_1"/>
    <property type="match status" value="1"/>
</dbReference>
<keyword evidence="4 6" id="KW-0067">ATP-binding</keyword>
<dbReference type="Gene3D" id="3.40.50.300">
    <property type="entry name" value="P-loop containing nucleotide triphosphate hydrolases"/>
    <property type="match status" value="1"/>
</dbReference>
<keyword evidence="7" id="KW-1185">Reference proteome</keyword>
<evidence type="ECO:0000256" key="4">
    <source>
        <dbReference type="ARBA" id="ARBA00022840"/>
    </source>
</evidence>
<dbReference type="SMART" id="SM00382">
    <property type="entry name" value="AAA"/>
    <property type="match status" value="1"/>
</dbReference>
<dbReference type="SUPFAM" id="SSF52540">
    <property type="entry name" value="P-loop containing nucleoside triphosphate hydrolases"/>
    <property type="match status" value="1"/>
</dbReference>
<dbReference type="GO" id="GO:0005524">
    <property type="term" value="F:ATP binding"/>
    <property type="evidence" value="ECO:0007669"/>
    <property type="project" value="UniProtKB-KW"/>
</dbReference>
<comment type="similarity">
    <text evidence="1">Belongs to the ABC transporter superfamily.</text>
</comment>
<name>A0A8J7KIN7_9ACTN</name>
<dbReference type="PROSITE" id="PS50893">
    <property type="entry name" value="ABC_TRANSPORTER_2"/>
    <property type="match status" value="1"/>
</dbReference>
<evidence type="ECO:0000256" key="1">
    <source>
        <dbReference type="ARBA" id="ARBA00005417"/>
    </source>
</evidence>
<keyword evidence="2" id="KW-0813">Transport</keyword>
<feature type="domain" description="ABC transporter" evidence="5">
    <location>
        <begin position="16"/>
        <end position="229"/>
    </location>
</feature>
<dbReference type="InterPro" id="IPR015854">
    <property type="entry name" value="ABC_transpr_LolD-like"/>
</dbReference>
<organism evidence="6 7">
    <name type="scientific">Longispora fulva</name>
    <dbReference type="NCBI Taxonomy" id="619741"/>
    <lineage>
        <taxon>Bacteria</taxon>
        <taxon>Bacillati</taxon>
        <taxon>Actinomycetota</taxon>
        <taxon>Actinomycetes</taxon>
        <taxon>Micromonosporales</taxon>
        <taxon>Micromonosporaceae</taxon>
        <taxon>Longispora</taxon>
    </lineage>
</organism>
<dbReference type="InterPro" id="IPR027417">
    <property type="entry name" value="P-loop_NTPase"/>
</dbReference>
<dbReference type="EMBL" id="JADOUF010000001">
    <property type="protein sequence ID" value="MBG6136249.1"/>
    <property type="molecule type" value="Genomic_DNA"/>
</dbReference>
<dbReference type="InterPro" id="IPR003593">
    <property type="entry name" value="AAA+_ATPase"/>
</dbReference>
<dbReference type="GO" id="GO:0005886">
    <property type="term" value="C:plasma membrane"/>
    <property type="evidence" value="ECO:0007669"/>
    <property type="project" value="TreeGrafter"/>
</dbReference>
<evidence type="ECO:0000313" key="7">
    <source>
        <dbReference type="Proteomes" id="UP000622552"/>
    </source>
</evidence>
<evidence type="ECO:0000259" key="5">
    <source>
        <dbReference type="PROSITE" id="PS50893"/>
    </source>
</evidence>
<dbReference type="InterPro" id="IPR017871">
    <property type="entry name" value="ABC_transporter-like_CS"/>
</dbReference>
<protein>
    <submittedName>
        <fullName evidence="6">Putative ABC transport system ATP-binding protein</fullName>
    </submittedName>
</protein>
<dbReference type="CDD" id="cd03255">
    <property type="entry name" value="ABC_MJ0796_LolCDE_FtsE"/>
    <property type="match status" value="1"/>
</dbReference>
<accession>A0A8J7KIN7</accession>
<dbReference type="RefSeq" id="WP_197003250.1">
    <property type="nucleotide sequence ID" value="NZ_BONS01000039.1"/>
</dbReference>
<dbReference type="PANTHER" id="PTHR24220">
    <property type="entry name" value="IMPORT ATP-BINDING PROTEIN"/>
    <property type="match status" value="1"/>
</dbReference>
<proteinExistence type="inferred from homology"/>
<comment type="caution">
    <text evidence="6">The sequence shown here is derived from an EMBL/GenBank/DDBJ whole genome shotgun (WGS) entry which is preliminary data.</text>
</comment>
<evidence type="ECO:0000256" key="3">
    <source>
        <dbReference type="ARBA" id="ARBA00022741"/>
    </source>
</evidence>